<dbReference type="Proteomes" id="UP000078227">
    <property type="component" value="Chromosome"/>
</dbReference>
<feature type="domain" description="Pili assembly chaperone N-terminal" evidence="2">
    <location>
        <begin position="38"/>
        <end position="163"/>
    </location>
</feature>
<dbReference type="InterPro" id="IPR008962">
    <property type="entry name" value="PapD-like_sf"/>
</dbReference>
<dbReference type="RefSeq" id="WP_139227922.1">
    <property type="nucleotide sequence ID" value="NZ_CP014007.2"/>
</dbReference>
<dbReference type="EMBL" id="FOKO01000004">
    <property type="protein sequence ID" value="SFC74557.1"/>
    <property type="molecule type" value="Genomic_DNA"/>
</dbReference>
<dbReference type="GO" id="GO:0071555">
    <property type="term" value="P:cell wall organization"/>
    <property type="evidence" value="ECO:0007669"/>
    <property type="project" value="InterPro"/>
</dbReference>
<evidence type="ECO:0000313" key="6">
    <source>
        <dbReference type="Proteomes" id="UP000182314"/>
    </source>
</evidence>
<dbReference type="PANTHER" id="PTHR30251:SF9">
    <property type="entry name" value="CHAPERONE PROTEIN CAF1M"/>
    <property type="match status" value="1"/>
</dbReference>
<reference evidence="4 6" key="1">
    <citation type="submission" date="2016-10" db="EMBL/GenBank/DDBJ databases">
        <authorList>
            <person name="Varghese N."/>
            <person name="Submissions S."/>
        </authorList>
    </citation>
    <scope>NUCLEOTIDE SEQUENCE [LARGE SCALE GENOMIC DNA]</scope>
    <source>
        <strain evidence="4 6">CGMCC 1.7012</strain>
    </source>
</reference>
<organism evidence="4 6">
    <name type="scientific">Kosakonia oryzae</name>
    <dbReference type="NCBI Taxonomy" id="497725"/>
    <lineage>
        <taxon>Bacteria</taxon>
        <taxon>Pseudomonadati</taxon>
        <taxon>Pseudomonadota</taxon>
        <taxon>Gammaproteobacteria</taxon>
        <taxon>Enterobacterales</taxon>
        <taxon>Enterobacteriaceae</taxon>
        <taxon>Kosakonia</taxon>
    </lineage>
</organism>
<dbReference type="Pfam" id="PF00345">
    <property type="entry name" value="PapD_N"/>
    <property type="match status" value="1"/>
</dbReference>
<dbReference type="SUPFAM" id="SSF49354">
    <property type="entry name" value="PapD-like"/>
    <property type="match status" value="1"/>
</dbReference>
<gene>
    <name evidence="3" type="ORF">AWR26_06170</name>
    <name evidence="4" type="ORF">SAMN05216286_3068</name>
</gene>
<dbReference type="GO" id="GO:0030288">
    <property type="term" value="C:outer membrane-bounded periplasmic space"/>
    <property type="evidence" value="ECO:0007669"/>
    <property type="project" value="InterPro"/>
</dbReference>
<proteinExistence type="predicted"/>
<dbReference type="Gene3D" id="2.60.40.10">
    <property type="entry name" value="Immunoglobulins"/>
    <property type="match status" value="1"/>
</dbReference>
<evidence type="ECO:0000313" key="5">
    <source>
        <dbReference type="Proteomes" id="UP000078227"/>
    </source>
</evidence>
<sequence>MKKRIAVFSLIIASVYFFTDSVLAMPSSPETSSRISLVRLGASRLIYDPDSNGATLTVTNPHNYPILIQSQVLTENKKDKAPFIVTPPLMRLDGQQSSRLRIVRTGGTFRNDGETWQWLCVKGIPPKAGDQWAKKGEKKGPVSRNLQLSINNCIKLLVRPGGLKKYPDDSDSRLKWQRKGNTLVAINDSPFISILER</sequence>
<keyword evidence="5" id="KW-1185">Reference proteome</keyword>
<dbReference type="AlphaFoldDB" id="A0AA94H4V5"/>
<dbReference type="InterPro" id="IPR050643">
    <property type="entry name" value="Periplasmic_pilus_chap"/>
</dbReference>
<dbReference type="PRINTS" id="PR00969">
    <property type="entry name" value="CHAPERONPILI"/>
</dbReference>
<evidence type="ECO:0000313" key="3">
    <source>
        <dbReference type="EMBL" id="ANI81761.2"/>
    </source>
</evidence>
<evidence type="ECO:0000259" key="2">
    <source>
        <dbReference type="Pfam" id="PF00345"/>
    </source>
</evidence>
<dbReference type="EMBL" id="CP014007">
    <property type="protein sequence ID" value="ANI81761.2"/>
    <property type="molecule type" value="Genomic_DNA"/>
</dbReference>
<dbReference type="PANTHER" id="PTHR30251">
    <property type="entry name" value="PILUS ASSEMBLY CHAPERONE"/>
    <property type="match status" value="1"/>
</dbReference>
<evidence type="ECO:0000256" key="1">
    <source>
        <dbReference type="ARBA" id="ARBA00023319"/>
    </source>
</evidence>
<reference evidence="3 5" key="2">
    <citation type="submission" date="2021-03" db="EMBL/GenBank/DDBJ databases">
        <authorList>
            <person name="Li Y."/>
            <person name="Li S."/>
            <person name="Chen M."/>
            <person name="Peng G."/>
            <person name="Tan Z."/>
            <person name="An Q."/>
        </authorList>
    </citation>
    <scope>NUCLEOTIDE SEQUENCE [LARGE SCALE GENOMIC DNA]</scope>
    <source>
        <strain evidence="3 5">Ola 51</strain>
    </source>
</reference>
<dbReference type="InterPro" id="IPR013783">
    <property type="entry name" value="Ig-like_fold"/>
</dbReference>
<dbReference type="Proteomes" id="UP000182314">
    <property type="component" value="Unassembled WGS sequence"/>
</dbReference>
<name>A0AA94H4V5_9ENTR</name>
<accession>A0AA94H4V5</accession>
<protein>
    <submittedName>
        <fullName evidence="3">Fimbria/pilus periplasmic chaperone</fullName>
    </submittedName>
    <submittedName>
        <fullName evidence="4">P pilus assembly protein, chaperone PapD</fullName>
    </submittedName>
</protein>
<dbReference type="InterPro" id="IPR016147">
    <property type="entry name" value="Pili_assmbl_chaperone_N"/>
</dbReference>
<keyword evidence="1" id="KW-0393">Immunoglobulin domain</keyword>
<dbReference type="InterPro" id="IPR001829">
    <property type="entry name" value="Pili_assmbl_chaperone_bac"/>
</dbReference>
<evidence type="ECO:0000313" key="4">
    <source>
        <dbReference type="EMBL" id="SFC74557.1"/>
    </source>
</evidence>